<dbReference type="InParanoid" id="A0A0H2RJZ0"/>
<accession>A0A0H2RJZ0</accession>
<sequence>MGWKKLGDDERELCRSLDYVIESAKALKEAVQMGRRMDGEGERKVDSKELWCRELACSRSPADASIAAEDSKAALGRMKDARKTLALLSKSLEDTIQEVSEATIKACQAAGFALLPDDVLAHIFEMYIDECIMPKYGEFYIPPKISPQILSSVCKRFRDIVYRVPNLWRNISLVYPKELLRLHRERCTNPSVHIFVARDINHTRAEMLDMIHPHTQWRELRLHFLNEDHAELYFERLQPLIDEPFHSLEYLSISNDISLDSEIKGGAVFGYSIYLHGEHMEFVSSWEMPMLTQLELRNFIPLMPLQCENVTRLSIHLEYLDEDIFLEISDFQNLFQWVPKVQSLSITFNTWVTFKDADTPEINLTSTLPGLTHLDLGVEGETPSITISRFMTLIDTRRLTHLGLKLGRRGGYSVAEALFSNPIAEASSSFAKVDCFTLEAIDLMESSSFFERVFTSLPNVQDISLRIPQDSSSNICIGQLWMEEGAFQNLRSLEIEILKSFQTGYFSESEKKEARNRWPCFSTEERGRLRNLLGERLTWIER</sequence>
<dbReference type="Gene3D" id="3.80.10.10">
    <property type="entry name" value="Ribonuclease Inhibitor"/>
    <property type="match status" value="1"/>
</dbReference>
<organism evidence="1 2">
    <name type="scientific">Schizopora paradoxa</name>
    <dbReference type="NCBI Taxonomy" id="27342"/>
    <lineage>
        <taxon>Eukaryota</taxon>
        <taxon>Fungi</taxon>
        <taxon>Dikarya</taxon>
        <taxon>Basidiomycota</taxon>
        <taxon>Agaricomycotina</taxon>
        <taxon>Agaricomycetes</taxon>
        <taxon>Hymenochaetales</taxon>
        <taxon>Schizoporaceae</taxon>
        <taxon>Schizopora</taxon>
    </lineage>
</organism>
<reference evidence="1 2" key="1">
    <citation type="submission" date="2015-04" db="EMBL/GenBank/DDBJ databases">
        <title>Complete genome sequence of Schizopora paradoxa KUC8140, a cosmopolitan wood degrader in East Asia.</title>
        <authorList>
            <consortium name="DOE Joint Genome Institute"/>
            <person name="Min B."/>
            <person name="Park H."/>
            <person name="Jang Y."/>
            <person name="Kim J.-J."/>
            <person name="Kim K.H."/>
            <person name="Pangilinan J."/>
            <person name="Lipzen A."/>
            <person name="Riley R."/>
            <person name="Grigoriev I.V."/>
            <person name="Spatafora J.W."/>
            <person name="Choi I.-G."/>
        </authorList>
    </citation>
    <scope>NUCLEOTIDE SEQUENCE [LARGE SCALE GENOMIC DNA]</scope>
    <source>
        <strain evidence="1 2">KUC8140</strain>
    </source>
</reference>
<dbReference type="Proteomes" id="UP000053477">
    <property type="component" value="Unassembled WGS sequence"/>
</dbReference>
<name>A0A0H2RJZ0_9AGAM</name>
<proteinExistence type="predicted"/>
<dbReference type="SUPFAM" id="SSF52047">
    <property type="entry name" value="RNI-like"/>
    <property type="match status" value="1"/>
</dbReference>
<dbReference type="InterPro" id="IPR032675">
    <property type="entry name" value="LRR_dom_sf"/>
</dbReference>
<dbReference type="Gene3D" id="1.20.1280.50">
    <property type="match status" value="1"/>
</dbReference>
<evidence type="ECO:0000313" key="2">
    <source>
        <dbReference type="Proteomes" id="UP000053477"/>
    </source>
</evidence>
<keyword evidence="2" id="KW-1185">Reference proteome</keyword>
<evidence type="ECO:0000313" key="1">
    <source>
        <dbReference type="EMBL" id="KLO05111.1"/>
    </source>
</evidence>
<protein>
    <submittedName>
        <fullName evidence="1">Uncharacterized protein</fullName>
    </submittedName>
</protein>
<dbReference type="EMBL" id="KQ086362">
    <property type="protein sequence ID" value="KLO05111.1"/>
    <property type="molecule type" value="Genomic_DNA"/>
</dbReference>
<gene>
    <name evidence="1" type="ORF">SCHPADRAFT_1003053</name>
</gene>
<dbReference type="OrthoDB" id="3214473at2759"/>
<dbReference type="AlphaFoldDB" id="A0A0H2RJZ0"/>